<accession>A0A6N7J1R0</accession>
<reference evidence="2" key="1">
    <citation type="journal article" date="2020" name="Appl. Environ. Microbiol.">
        <title>Medium-Chain Fatty Acid Synthesis by 'Candidatus Weimeria bifida' gen. nov., sp. nov., and 'Candidatus Pseudoramibacter fermentans' sp. nov.</title>
        <authorList>
            <person name="Scarborough M.J."/>
            <person name="Myers K.S."/>
            <person name="Donohue T.J."/>
            <person name="Noguera D.R."/>
        </authorList>
    </citation>
    <scope>NUCLEOTIDE SEQUENCE</scope>
    <source>
        <strain evidence="2">LCO1.1</strain>
    </source>
</reference>
<protein>
    <submittedName>
        <fullName evidence="2">Transglutaminase domain-containing protein</fullName>
    </submittedName>
</protein>
<dbReference type="EMBL" id="VOGC01000006">
    <property type="protein sequence ID" value="MQN01540.1"/>
    <property type="molecule type" value="Genomic_DNA"/>
</dbReference>
<proteinExistence type="predicted"/>
<dbReference type="Pfam" id="PF01841">
    <property type="entry name" value="Transglut_core"/>
    <property type="match status" value="1"/>
</dbReference>
<comment type="caution">
    <text evidence="2">The sequence shown here is derived from an EMBL/GenBank/DDBJ whole genome shotgun (WGS) entry which is preliminary data.</text>
</comment>
<organism evidence="2 3">
    <name type="scientific">Candidatus Weimeria bifida</name>
    <dbReference type="NCBI Taxonomy" id="2599074"/>
    <lineage>
        <taxon>Bacteria</taxon>
        <taxon>Bacillati</taxon>
        <taxon>Bacillota</taxon>
        <taxon>Clostridia</taxon>
        <taxon>Lachnospirales</taxon>
        <taxon>Lachnospiraceae</taxon>
        <taxon>Candidatus Weimeria</taxon>
    </lineage>
</organism>
<dbReference type="InterPro" id="IPR002931">
    <property type="entry name" value="Transglutaminase-like"/>
</dbReference>
<feature type="domain" description="Transglutaminase-like" evidence="1">
    <location>
        <begin position="60"/>
        <end position="151"/>
    </location>
</feature>
<dbReference type="InterPro" id="IPR038765">
    <property type="entry name" value="Papain-like_cys_pep_sf"/>
</dbReference>
<evidence type="ECO:0000313" key="2">
    <source>
        <dbReference type="EMBL" id="MQN01540.1"/>
    </source>
</evidence>
<gene>
    <name evidence="2" type="ORF">FRC54_06365</name>
</gene>
<name>A0A6N7J1R0_9FIRM</name>
<dbReference type="AlphaFoldDB" id="A0A6N7J1R0"/>
<keyword evidence="3" id="KW-1185">Reference proteome</keyword>
<dbReference type="Proteomes" id="UP000460257">
    <property type="component" value="Unassembled WGS sequence"/>
</dbReference>
<evidence type="ECO:0000259" key="1">
    <source>
        <dbReference type="Pfam" id="PF01841"/>
    </source>
</evidence>
<evidence type="ECO:0000313" key="3">
    <source>
        <dbReference type="Proteomes" id="UP000460257"/>
    </source>
</evidence>
<dbReference type="SUPFAM" id="SSF54001">
    <property type="entry name" value="Cysteine proteinases"/>
    <property type="match status" value="1"/>
</dbReference>
<sequence length="198" mass="22013">MTYYFSKAKDGKAPALVNKTKKVSGKTLYFSNTGKGFISCGNTEGNQAVASVIEGAKLSNSMTQDQKLSVVYNYILNKYNYTISDPADLSSNQWIYTCAYNMFKYGDAKCYNYAALTGLSANALGFNVRFETGVAARSAGGEKTEHAWVVVNDQYVLDSCYDDVNNKSGNQYFYKTYDEIRDSEGSEYQVNKTFTLSD</sequence>